<feature type="compositionally biased region" description="Basic and acidic residues" evidence="1">
    <location>
        <begin position="63"/>
        <end position="76"/>
    </location>
</feature>
<sequence length="88" mass="9359">MIRPTAPKAAGIVLVGLAALALAGCGNKRELKPAPGHGLPPAPYGREQSRGADALLKAPIQAKPDRNVELRSRSQEREDDPFDLPPEE</sequence>
<feature type="compositionally biased region" description="Acidic residues" evidence="1">
    <location>
        <begin position="77"/>
        <end position="88"/>
    </location>
</feature>
<organism evidence="2 3">
    <name type="scientific">Novosphingobium capsulatum</name>
    <dbReference type="NCBI Taxonomy" id="13688"/>
    <lineage>
        <taxon>Bacteria</taxon>
        <taxon>Pseudomonadati</taxon>
        <taxon>Pseudomonadota</taxon>
        <taxon>Alphaproteobacteria</taxon>
        <taxon>Sphingomonadales</taxon>
        <taxon>Sphingomonadaceae</taxon>
        <taxon>Novosphingobium</taxon>
    </lineage>
</organism>
<accession>A0ABU1MSA6</accession>
<feature type="region of interest" description="Disordered" evidence="1">
    <location>
        <begin position="28"/>
        <end position="88"/>
    </location>
</feature>
<dbReference type="Proteomes" id="UP001184150">
    <property type="component" value="Unassembled WGS sequence"/>
</dbReference>
<dbReference type="EMBL" id="JAVDRD010000017">
    <property type="protein sequence ID" value="MDR6513235.1"/>
    <property type="molecule type" value="Genomic_DNA"/>
</dbReference>
<gene>
    <name evidence="2" type="ORF">J2792_004128</name>
</gene>
<protein>
    <recommendedName>
        <fullName evidence="4">Argininosuccinate lyase</fullName>
    </recommendedName>
</protein>
<keyword evidence="3" id="KW-1185">Reference proteome</keyword>
<evidence type="ECO:0000256" key="1">
    <source>
        <dbReference type="SAM" id="MobiDB-lite"/>
    </source>
</evidence>
<comment type="caution">
    <text evidence="2">The sequence shown here is derived from an EMBL/GenBank/DDBJ whole genome shotgun (WGS) entry which is preliminary data.</text>
</comment>
<dbReference type="PROSITE" id="PS51257">
    <property type="entry name" value="PROKAR_LIPOPROTEIN"/>
    <property type="match status" value="1"/>
</dbReference>
<reference evidence="2 3" key="1">
    <citation type="submission" date="2023-07" db="EMBL/GenBank/DDBJ databases">
        <title>Sorghum-associated microbial communities from plants grown in Nebraska, USA.</title>
        <authorList>
            <person name="Schachtman D."/>
        </authorList>
    </citation>
    <scope>NUCLEOTIDE SEQUENCE [LARGE SCALE GENOMIC DNA]</scope>
    <source>
        <strain evidence="2 3">DS1027</strain>
    </source>
</reference>
<evidence type="ECO:0008006" key="4">
    <source>
        <dbReference type="Google" id="ProtNLM"/>
    </source>
</evidence>
<proteinExistence type="predicted"/>
<name>A0ABU1MSA6_9SPHN</name>
<dbReference type="RefSeq" id="WP_022676859.1">
    <property type="nucleotide sequence ID" value="NZ_CP140000.1"/>
</dbReference>
<evidence type="ECO:0000313" key="2">
    <source>
        <dbReference type="EMBL" id="MDR6513235.1"/>
    </source>
</evidence>
<evidence type="ECO:0000313" key="3">
    <source>
        <dbReference type="Proteomes" id="UP001184150"/>
    </source>
</evidence>